<reference evidence="1 2" key="1">
    <citation type="journal article" date="2012" name="Front. Microbiol.">
        <title>Draft Genome Sequence of the Virulent Strain 01-B526 of the Fish Pathogen Aeromonas salmonicida.</title>
        <authorList>
            <person name="Charette S.J."/>
            <person name="Brochu F."/>
            <person name="Boyle B."/>
            <person name="Filion G."/>
            <person name="Tanaka K.H."/>
            <person name="Derome N."/>
        </authorList>
    </citation>
    <scope>NUCLEOTIDE SEQUENCE [LARGE SCALE GENOMIC DNA]</scope>
    <source>
        <strain evidence="1 2">01-B526</strain>
    </source>
</reference>
<dbReference type="EMBL" id="AGVO01000028">
    <property type="protein sequence ID" value="EHI53066.1"/>
    <property type="molecule type" value="Genomic_DNA"/>
</dbReference>
<evidence type="ECO:0000313" key="2">
    <source>
        <dbReference type="Proteomes" id="UP000006428"/>
    </source>
</evidence>
<dbReference type="Proteomes" id="UP000006428">
    <property type="component" value="Unassembled WGS sequence"/>
</dbReference>
<gene>
    <name evidence="1" type="ORF">IYQ_08831</name>
</gene>
<organism evidence="1 2">
    <name type="scientific">Aeromonas salmonicida subsp. salmonicida 01-B526</name>
    <dbReference type="NCBI Taxonomy" id="1076135"/>
    <lineage>
        <taxon>Bacteria</taxon>
        <taxon>Pseudomonadati</taxon>
        <taxon>Pseudomonadota</taxon>
        <taxon>Gammaproteobacteria</taxon>
        <taxon>Aeromonadales</taxon>
        <taxon>Aeromonadaceae</taxon>
        <taxon>Aeromonas</taxon>
    </lineage>
</organism>
<proteinExistence type="predicted"/>
<evidence type="ECO:0000313" key="1">
    <source>
        <dbReference type="EMBL" id="EHI53066.1"/>
    </source>
</evidence>
<sequence length="39" mass="4418">MIEIEVIFAQAGGTTPVDRPHPASIDHQLHILIQIQEWI</sequence>
<protein>
    <submittedName>
        <fullName evidence="1">Uncharacterized protein</fullName>
    </submittedName>
</protein>
<accession>A0ABN0E1F3</accession>
<comment type="caution">
    <text evidence="1">The sequence shown here is derived from an EMBL/GenBank/DDBJ whole genome shotgun (WGS) entry which is preliminary data.</text>
</comment>
<name>A0ABN0E1F3_AERSS</name>
<keyword evidence="2" id="KW-1185">Reference proteome</keyword>